<dbReference type="PANTHER" id="PTHR38684:SF1">
    <property type="entry name" value="PROTEIN AMPE"/>
    <property type="match status" value="1"/>
</dbReference>
<dbReference type="Pfam" id="PF03186">
    <property type="entry name" value="CobD_Cbib"/>
    <property type="match status" value="1"/>
</dbReference>
<dbReference type="RefSeq" id="WP_371438055.1">
    <property type="nucleotide sequence ID" value="NZ_JBHSRS010000083.1"/>
</dbReference>
<organism evidence="3 4">
    <name type="scientific">Polaromonas aquatica</name>
    <dbReference type="NCBI Taxonomy" id="332657"/>
    <lineage>
        <taxon>Bacteria</taxon>
        <taxon>Pseudomonadati</taxon>
        <taxon>Pseudomonadota</taxon>
        <taxon>Betaproteobacteria</taxon>
        <taxon>Burkholderiales</taxon>
        <taxon>Comamonadaceae</taxon>
        <taxon>Polaromonas</taxon>
    </lineage>
</organism>
<keyword evidence="1" id="KW-0472">Membrane</keyword>
<feature type="transmembrane region" description="Helical" evidence="1">
    <location>
        <begin position="72"/>
        <end position="91"/>
    </location>
</feature>
<protein>
    <recommendedName>
        <fullName evidence="1">Cobalamin biosynthesis protein CobD</fullName>
    </recommendedName>
</protein>
<comment type="similarity">
    <text evidence="1">Belongs to the CobD/CbiB family.</text>
</comment>
<dbReference type="NCBIfam" id="NF005792">
    <property type="entry name" value="PRK07630.1"/>
    <property type="match status" value="1"/>
</dbReference>
<sequence>MSFLAVLFALIIEQARPLARGNWIHAGFRAWARWTSRSMDAGQPHHGWIAWTVAVIVPALATLLIHWLLWRVSILLAFAWSVAILYVTLGFRQFSHYFTDIRDALDDGDEDAARELLAQWRHVDASELPRSEIVRHVIEYSVLAAHRHVFGVLAWFSVLAALGLGPAGAVMYRMSEFVARYWMYKSKLPTAAGEGASPALQQAANSAWGVIDFVPARVTSLGFAVVGSFEDAIDAWRSYTQRFPANAPAASENRNDGIILAATSGAVNVRLGGETLKTVFSPGTSQGFQAGGLDAEEPGITESTPGREPEVAHLRSIVGLVWRSVVLWMVLLALLTLARLLG</sequence>
<comment type="caution">
    <text evidence="1">Lacks conserved residue(s) required for the propagation of feature annotation.</text>
</comment>
<keyword evidence="1" id="KW-1003">Cell membrane</keyword>
<dbReference type="HAMAP" id="MF_00024">
    <property type="entry name" value="CobD_CbiB"/>
    <property type="match status" value="1"/>
</dbReference>
<evidence type="ECO:0000313" key="4">
    <source>
        <dbReference type="Proteomes" id="UP001596270"/>
    </source>
</evidence>
<keyword evidence="1" id="KW-0169">Cobalamin biosynthesis</keyword>
<feature type="transmembrane region" description="Helical" evidence="1">
    <location>
        <begin position="320"/>
        <end position="341"/>
    </location>
</feature>
<feature type="transmembrane region" description="Helical" evidence="1">
    <location>
        <begin position="149"/>
        <end position="172"/>
    </location>
</feature>
<comment type="caution">
    <text evidence="3">The sequence shown here is derived from an EMBL/GenBank/DDBJ whole genome shotgun (WGS) entry which is preliminary data.</text>
</comment>
<comment type="pathway">
    <text evidence="1">Cofactor biosynthesis; adenosylcobalamin biosynthesis.</text>
</comment>
<evidence type="ECO:0000256" key="2">
    <source>
        <dbReference type="SAM" id="MobiDB-lite"/>
    </source>
</evidence>
<reference evidence="4" key="1">
    <citation type="journal article" date="2019" name="Int. J. Syst. Evol. Microbiol.">
        <title>The Global Catalogue of Microorganisms (GCM) 10K type strain sequencing project: providing services to taxonomists for standard genome sequencing and annotation.</title>
        <authorList>
            <consortium name="The Broad Institute Genomics Platform"/>
            <consortium name="The Broad Institute Genome Sequencing Center for Infectious Disease"/>
            <person name="Wu L."/>
            <person name="Ma J."/>
        </authorList>
    </citation>
    <scope>NUCLEOTIDE SEQUENCE [LARGE SCALE GENOMIC DNA]</scope>
    <source>
        <strain evidence="4">CCUG 39402</strain>
    </source>
</reference>
<dbReference type="Proteomes" id="UP001596270">
    <property type="component" value="Unassembled WGS sequence"/>
</dbReference>
<keyword evidence="1" id="KW-1133">Transmembrane helix</keyword>
<feature type="transmembrane region" description="Helical" evidence="1">
    <location>
        <begin position="45"/>
        <end position="65"/>
    </location>
</feature>
<proteinExistence type="inferred from homology"/>
<evidence type="ECO:0000313" key="3">
    <source>
        <dbReference type="EMBL" id="MFC6283429.1"/>
    </source>
</evidence>
<comment type="function">
    <text evidence="1">Converts cobyric acid to cobinamide by the addition of aminopropanol on the F carboxylic group.</text>
</comment>
<gene>
    <name evidence="1" type="primary">cobD</name>
    <name evidence="3" type="ORF">ACFQND_19555</name>
</gene>
<feature type="region of interest" description="Disordered" evidence="2">
    <location>
        <begin position="287"/>
        <end position="308"/>
    </location>
</feature>
<dbReference type="InterPro" id="IPR052966">
    <property type="entry name" value="Beta-lactamase_Reg"/>
</dbReference>
<accession>A0ABW1U0L1</accession>
<keyword evidence="1" id="KW-0812">Transmembrane</keyword>
<name>A0ABW1U0L1_9BURK</name>
<dbReference type="InterPro" id="IPR004485">
    <property type="entry name" value="Cobalamin_biosynth_CobD/CbiB"/>
</dbReference>
<dbReference type="PANTHER" id="PTHR38684">
    <property type="entry name" value="PROTEIN AMPE"/>
    <property type="match status" value="1"/>
</dbReference>
<comment type="subcellular location">
    <subcellularLocation>
        <location evidence="1">Cell membrane</location>
        <topology evidence="1">Multi-pass membrane protein</topology>
    </subcellularLocation>
</comment>
<keyword evidence="4" id="KW-1185">Reference proteome</keyword>
<dbReference type="EMBL" id="JBHSRS010000083">
    <property type="protein sequence ID" value="MFC6283429.1"/>
    <property type="molecule type" value="Genomic_DNA"/>
</dbReference>
<evidence type="ECO:0000256" key="1">
    <source>
        <dbReference type="HAMAP-Rule" id="MF_00024"/>
    </source>
</evidence>